<sequence length="80" mass="9269">MEGSKELTCKYRGELRPYLEMLMHHKDSLPELEWKAFVGKTEQSIMASPDQYLVGISKEDVDEKIVHALFLEFIANMGQH</sequence>
<keyword evidence="2" id="KW-1185">Reference proteome</keyword>
<dbReference type="Proteomes" id="UP000613030">
    <property type="component" value="Unassembled WGS sequence"/>
</dbReference>
<name>A0ABS1KXJ6_9BACT</name>
<organism evidence="1 2">
    <name type="scientific">Chryseolinea lacunae</name>
    <dbReference type="NCBI Taxonomy" id="2801331"/>
    <lineage>
        <taxon>Bacteria</taxon>
        <taxon>Pseudomonadati</taxon>
        <taxon>Bacteroidota</taxon>
        <taxon>Cytophagia</taxon>
        <taxon>Cytophagales</taxon>
        <taxon>Fulvivirgaceae</taxon>
        <taxon>Chryseolinea</taxon>
    </lineage>
</organism>
<evidence type="ECO:0000313" key="1">
    <source>
        <dbReference type="EMBL" id="MBL0744180.1"/>
    </source>
</evidence>
<protein>
    <submittedName>
        <fullName evidence="1">Uncharacterized protein</fullName>
    </submittedName>
</protein>
<evidence type="ECO:0000313" key="2">
    <source>
        <dbReference type="Proteomes" id="UP000613030"/>
    </source>
</evidence>
<dbReference type="RefSeq" id="WP_202013821.1">
    <property type="nucleotide sequence ID" value="NZ_JAERRB010000009.1"/>
</dbReference>
<comment type="caution">
    <text evidence="1">The sequence shown here is derived from an EMBL/GenBank/DDBJ whole genome shotgun (WGS) entry which is preliminary data.</text>
</comment>
<proteinExistence type="predicted"/>
<reference evidence="1 2" key="1">
    <citation type="submission" date="2021-01" db="EMBL/GenBank/DDBJ databases">
        <title>Chryseolinea sp. Jin1 Genome sequencing and assembly.</title>
        <authorList>
            <person name="Kim I."/>
        </authorList>
    </citation>
    <scope>NUCLEOTIDE SEQUENCE [LARGE SCALE GENOMIC DNA]</scope>
    <source>
        <strain evidence="1 2">Jin1</strain>
    </source>
</reference>
<accession>A0ABS1KXJ6</accession>
<dbReference type="EMBL" id="JAERRB010000009">
    <property type="protein sequence ID" value="MBL0744180.1"/>
    <property type="molecule type" value="Genomic_DNA"/>
</dbReference>
<gene>
    <name evidence="1" type="ORF">JI741_23310</name>
</gene>